<feature type="compositionally biased region" description="Basic residues" evidence="1">
    <location>
        <begin position="157"/>
        <end position="173"/>
    </location>
</feature>
<reference evidence="2" key="1">
    <citation type="journal article" date="2018" name="DNA Res.">
        <title>Multiple hybrid de novo genome assembly of finger millet, an orphan allotetraploid crop.</title>
        <authorList>
            <person name="Hatakeyama M."/>
            <person name="Aluri S."/>
            <person name="Balachadran M.T."/>
            <person name="Sivarajan S.R."/>
            <person name="Patrignani A."/>
            <person name="Gruter S."/>
            <person name="Poveda L."/>
            <person name="Shimizu-Inatsugi R."/>
            <person name="Baeten J."/>
            <person name="Francoijs K.J."/>
            <person name="Nataraja K.N."/>
            <person name="Reddy Y.A.N."/>
            <person name="Phadnis S."/>
            <person name="Ravikumar R.L."/>
            <person name="Schlapbach R."/>
            <person name="Sreeman S.M."/>
            <person name="Shimizu K.K."/>
        </authorList>
    </citation>
    <scope>NUCLEOTIDE SEQUENCE</scope>
</reference>
<dbReference type="PANTHER" id="PTHR33621:SF2">
    <property type="entry name" value="RIBOSOMAL L1 DOMAIN-CONTAINING PROTEIN"/>
    <property type="match status" value="1"/>
</dbReference>
<evidence type="ECO:0000313" key="2">
    <source>
        <dbReference type="EMBL" id="GJN01855.1"/>
    </source>
</evidence>
<feature type="compositionally biased region" description="Basic and acidic residues" evidence="1">
    <location>
        <begin position="609"/>
        <end position="621"/>
    </location>
</feature>
<dbReference type="Proteomes" id="UP001054889">
    <property type="component" value="Unassembled WGS sequence"/>
</dbReference>
<organism evidence="2 3">
    <name type="scientific">Eleusine coracana subsp. coracana</name>
    <dbReference type="NCBI Taxonomy" id="191504"/>
    <lineage>
        <taxon>Eukaryota</taxon>
        <taxon>Viridiplantae</taxon>
        <taxon>Streptophyta</taxon>
        <taxon>Embryophyta</taxon>
        <taxon>Tracheophyta</taxon>
        <taxon>Spermatophyta</taxon>
        <taxon>Magnoliopsida</taxon>
        <taxon>Liliopsida</taxon>
        <taxon>Poales</taxon>
        <taxon>Poaceae</taxon>
        <taxon>PACMAD clade</taxon>
        <taxon>Chloridoideae</taxon>
        <taxon>Cynodonteae</taxon>
        <taxon>Eleusininae</taxon>
        <taxon>Eleusine</taxon>
    </lineage>
</organism>
<sequence>MDFHALPRRDLQALCKRNGVRANMANAAMADALSALPKVDGIEEYVKQPAAASEPELKAAVAEEAARREKQGSPLPRGRRVTANTSEEVVKPDECKGKEEEKADAKRQSNKEEDATALGVGRRRTSRRAGPAPVAAAPAAEPAAKAAEEKPGNLPPRTRRARQTGRRLRRGPSRRTGAAPVADESAAQPETKAAPQEEEKHGSQLPCARGVTSKPTEPARPDDNAEEEKVKDQEKNNDGVPVQLVGRRGPSRRLRPAPVFLEPEDLWSPPPRGRRVTFNLKSSVPIGTEGSEANEKKDMQREANKGIMAALGVGRRGARGRARPEPAVPEPAGEVAAEQAAPIPRSRRGTGKASESIRVNGNEEENKEELKLDEKEEDVPAQGVARRGPSRRARPVALEPPATRGKEPAISTEAPDVTVEAKLVRPTRARKPAMKAAAVEEEKVPRRTTKKAAATNSTLQNEKQQEEPQETGPALASNEACYDLENVEEAADPHNLEHSKMIDEPKQEDKEVLMNEDDLQMEAILVRPTRVHKPTMKAAVLAEEKVPRRTTKKAAPRKPTLRKQKQQEEPLEAVPAPVSDEARYYLESVEQAADPQNVEQSVVVDEPNQEDKEVDMNKDEMLMVETLAEEPPVTHQTLLEESLSEEPPMTDPQNVEQSKLIDEPNQEVKEVEMNKDEILMADTLAEEPLMEESMSEEPPMTDPQNVEQSKVIDEQNQEVKEVGMNEDETLTVVTPAEEPPVIVKILMEESLTEEASMIDPQNLEQSDVIDKPSQDDKEVEMNEILMVEIPAEETPVIDGETKDKLSVEEQQVVVNPCASTLPVLEDSPVMGLVSKFAKQTFEKDEDDGAHAGEELEKDAGEEMEKDTGKMMGTIQTSEGHADNGSEKDEAVVLDYSGKISSVVEEKAEETMVPELVQNEQVIGNNVTQATMIHGEGAGMEKAKPVTGELTQGTTQLDEDVEEDDFQTDFVMSMN</sequence>
<feature type="compositionally biased region" description="Basic and acidic residues" evidence="1">
    <location>
        <begin position="88"/>
        <end position="114"/>
    </location>
</feature>
<keyword evidence="3" id="KW-1185">Reference proteome</keyword>
<evidence type="ECO:0008006" key="4">
    <source>
        <dbReference type="Google" id="ProtNLM"/>
    </source>
</evidence>
<feature type="region of interest" description="Disordered" evidence="1">
    <location>
        <begin position="538"/>
        <end position="666"/>
    </location>
</feature>
<dbReference type="AlphaFoldDB" id="A0AAV5CVN9"/>
<dbReference type="EMBL" id="BQKI01000009">
    <property type="protein sequence ID" value="GJN01855.1"/>
    <property type="molecule type" value="Genomic_DNA"/>
</dbReference>
<reference evidence="2" key="2">
    <citation type="submission" date="2021-12" db="EMBL/GenBank/DDBJ databases">
        <title>Resequencing data analysis of finger millet.</title>
        <authorList>
            <person name="Hatakeyama M."/>
            <person name="Aluri S."/>
            <person name="Balachadran M.T."/>
            <person name="Sivarajan S.R."/>
            <person name="Poveda L."/>
            <person name="Shimizu-Inatsugi R."/>
            <person name="Schlapbach R."/>
            <person name="Sreeman S.M."/>
            <person name="Shimizu K.K."/>
        </authorList>
    </citation>
    <scope>NUCLEOTIDE SEQUENCE</scope>
</reference>
<feature type="compositionally biased region" description="Low complexity" evidence="1">
    <location>
        <begin position="129"/>
        <end position="145"/>
    </location>
</feature>
<feature type="compositionally biased region" description="Basic and acidic residues" evidence="1">
    <location>
        <begin position="293"/>
        <end position="304"/>
    </location>
</feature>
<feature type="region of interest" description="Disordered" evidence="1">
    <location>
        <begin position="756"/>
        <end position="776"/>
    </location>
</feature>
<proteinExistence type="predicted"/>
<feature type="compositionally biased region" description="Basic and acidic residues" evidence="1">
    <location>
        <begin position="217"/>
        <end position="237"/>
    </location>
</feature>
<name>A0AAV5CVN9_ELECO</name>
<feature type="region of interest" description="Disordered" evidence="1">
    <location>
        <begin position="935"/>
        <end position="974"/>
    </location>
</feature>
<evidence type="ECO:0000256" key="1">
    <source>
        <dbReference type="SAM" id="MobiDB-lite"/>
    </source>
</evidence>
<feature type="compositionally biased region" description="Basic residues" evidence="1">
    <location>
        <begin position="548"/>
        <end position="564"/>
    </location>
</feature>
<gene>
    <name evidence="2" type="primary">ga19156</name>
    <name evidence="2" type="ORF">PR202_ga19156</name>
</gene>
<feature type="compositionally biased region" description="Low complexity" evidence="1">
    <location>
        <begin position="330"/>
        <end position="342"/>
    </location>
</feature>
<protein>
    <recommendedName>
        <fullName evidence="4">Titin-like</fullName>
    </recommendedName>
</protein>
<accession>A0AAV5CVN9</accession>
<feature type="compositionally biased region" description="Acidic residues" evidence="1">
    <location>
        <begin position="956"/>
        <end position="966"/>
    </location>
</feature>
<feature type="region of interest" description="Disordered" evidence="1">
    <location>
        <begin position="48"/>
        <end position="483"/>
    </location>
</feature>
<feature type="region of interest" description="Disordered" evidence="1">
    <location>
        <begin position="843"/>
        <end position="865"/>
    </location>
</feature>
<evidence type="ECO:0000313" key="3">
    <source>
        <dbReference type="Proteomes" id="UP001054889"/>
    </source>
</evidence>
<dbReference type="PANTHER" id="PTHR33621">
    <property type="entry name" value="ASPARTIC/GLUTAMIC ACID-RICH PROTEIN"/>
    <property type="match status" value="1"/>
</dbReference>
<comment type="caution">
    <text evidence="2">The sequence shown here is derived from an EMBL/GenBank/DDBJ whole genome shotgun (WGS) entry which is preliminary data.</text>
</comment>
<feature type="compositionally biased region" description="Basic and acidic residues" evidence="1">
    <location>
        <begin position="848"/>
        <end position="865"/>
    </location>
</feature>